<dbReference type="Proteomes" id="UP000887013">
    <property type="component" value="Unassembled WGS sequence"/>
</dbReference>
<sequence>MRPKKSLLNVSILLAVRQAGKPQLLLFFIFPDEDYFIDYGESSGLAAKKWDSSEETDTLRADVCVPRPLGGIDWILSVCQPDHGWREETHRAVIALAINNWEHLTPREVRQIELQLEVELTKALLRY</sequence>
<dbReference type="EMBL" id="BMAW01007199">
    <property type="protein sequence ID" value="GFT02770.1"/>
    <property type="molecule type" value="Genomic_DNA"/>
</dbReference>
<evidence type="ECO:0000313" key="2">
    <source>
        <dbReference type="Proteomes" id="UP000887013"/>
    </source>
</evidence>
<reference evidence="1" key="1">
    <citation type="submission" date="2020-08" db="EMBL/GenBank/DDBJ databases">
        <title>Multicomponent nature underlies the extraordinary mechanical properties of spider dragline silk.</title>
        <authorList>
            <person name="Kono N."/>
            <person name="Nakamura H."/>
            <person name="Mori M."/>
            <person name="Yoshida Y."/>
            <person name="Ohtoshi R."/>
            <person name="Malay A.D."/>
            <person name="Moran D.A.P."/>
            <person name="Tomita M."/>
            <person name="Numata K."/>
            <person name="Arakawa K."/>
        </authorList>
    </citation>
    <scope>NUCLEOTIDE SEQUENCE</scope>
</reference>
<dbReference type="OrthoDB" id="10382557at2759"/>
<protein>
    <submittedName>
        <fullName evidence="1">Uncharacterized protein</fullName>
    </submittedName>
</protein>
<proteinExistence type="predicted"/>
<accession>A0A8X6TDE5</accession>
<keyword evidence="2" id="KW-1185">Reference proteome</keyword>
<dbReference type="AlphaFoldDB" id="A0A8X6TDE5"/>
<organism evidence="1 2">
    <name type="scientific">Nephila pilipes</name>
    <name type="common">Giant wood spider</name>
    <name type="synonym">Nephila maculata</name>
    <dbReference type="NCBI Taxonomy" id="299642"/>
    <lineage>
        <taxon>Eukaryota</taxon>
        <taxon>Metazoa</taxon>
        <taxon>Ecdysozoa</taxon>
        <taxon>Arthropoda</taxon>
        <taxon>Chelicerata</taxon>
        <taxon>Arachnida</taxon>
        <taxon>Araneae</taxon>
        <taxon>Araneomorphae</taxon>
        <taxon>Entelegynae</taxon>
        <taxon>Araneoidea</taxon>
        <taxon>Nephilidae</taxon>
        <taxon>Nephila</taxon>
    </lineage>
</organism>
<evidence type="ECO:0000313" key="1">
    <source>
        <dbReference type="EMBL" id="GFT02770.1"/>
    </source>
</evidence>
<name>A0A8X6TDE5_NEPPI</name>
<comment type="caution">
    <text evidence="1">The sequence shown here is derived from an EMBL/GenBank/DDBJ whole genome shotgun (WGS) entry which is preliminary data.</text>
</comment>
<gene>
    <name evidence="1" type="primary">AVEN_112363_1</name>
    <name evidence="1" type="ORF">NPIL_329991</name>
</gene>